<dbReference type="EMBL" id="VDUZ01000003">
    <property type="protein sequence ID" value="TXL81758.1"/>
    <property type="molecule type" value="Genomic_DNA"/>
</dbReference>
<evidence type="ECO:0000256" key="1">
    <source>
        <dbReference type="SAM" id="SignalP"/>
    </source>
</evidence>
<feature type="domain" description="SsuA/THI5-like" evidence="2">
    <location>
        <begin position="56"/>
        <end position="254"/>
    </location>
</feature>
<dbReference type="RefSeq" id="WP_147845664.1">
    <property type="nucleotide sequence ID" value="NZ_VDUZ01000003.1"/>
</dbReference>
<keyword evidence="1" id="KW-0732">Signal</keyword>
<organism evidence="3 4">
    <name type="scientific">Vineibacter terrae</name>
    <dbReference type="NCBI Taxonomy" id="2586908"/>
    <lineage>
        <taxon>Bacteria</taxon>
        <taxon>Pseudomonadati</taxon>
        <taxon>Pseudomonadota</taxon>
        <taxon>Alphaproteobacteria</taxon>
        <taxon>Hyphomicrobiales</taxon>
        <taxon>Vineibacter</taxon>
    </lineage>
</organism>
<dbReference type="SUPFAM" id="SSF53850">
    <property type="entry name" value="Periplasmic binding protein-like II"/>
    <property type="match status" value="1"/>
</dbReference>
<dbReference type="PANTHER" id="PTHR30024">
    <property type="entry name" value="ALIPHATIC SULFONATES-BINDING PROTEIN-RELATED"/>
    <property type="match status" value="1"/>
</dbReference>
<dbReference type="Pfam" id="PF09084">
    <property type="entry name" value="NMT1"/>
    <property type="match status" value="1"/>
</dbReference>
<evidence type="ECO:0000313" key="4">
    <source>
        <dbReference type="Proteomes" id="UP000321638"/>
    </source>
</evidence>
<feature type="signal peptide" evidence="1">
    <location>
        <begin position="1"/>
        <end position="19"/>
    </location>
</feature>
<evidence type="ECO:0000313" key="3">
    <source>
        <dbReference type="EMBL" id="TXL81758.1"/>
    </source>
</evidence>
<dbReference type="InterPro" id="IPR015168">
    <property type="entry name" value="SsuA/THI5"/>
</dbReference>
<proteinExistence type="predicted"/>
<dbReference type="PANTHER" id="PTHR30024:SF48">
    <property type="entry name" value="ABC TRANSPORTER SUBSTRATE-BINDING PROTEIN"/>
    <property type="match status" value="1"/>
</dbReference>
<dbReference type="Gene3D" id="3.40.190.10">
    <property type="entry name" value="Periplasmic binding protein-like II"/>
    <property type="match status" value="2"/>
</dbReference>
<dbReference type="OrthoDB" id="5621714at2"/>
<accession>A0A5C8PTV0</accession>
<sequence>MSLWWRARLLSIAVLMAMAALPLSPAAAREAVRIGVLKFGTVNWELDVIKTHALDKKEGIDVQIVEFAGRDATSVALLAGKVDVIVIDWIWVSRQRAEGSKLTFVPFSSAVGALMVPADSPVRTLADLKGKRLGISGGPIDKSWLLIRAMGLSQAGIDLDDAVDKVFGAPPLLNAQALAGRLDGIITSWNFLAELEARRFRTLVSVEDAARAIGISGTLPLLGYVFDEGWGRDRRDAVAALVRASRSAKQILAESDAEWDRLRPLVKPADDATFAALKAGFRRGVPTSWGQAERDDAARAYAVMAKLGGAELVGRSPTLQPGVFWPDVTY</sequence>
<reference evidence="3 4" key="1">
    <citation type="submission" date="2019-06" db="EMBL/GenBank/DDBJ databases">
        <title>New taxonomy in bacterial strain CC-CFT640, isolated from vineyard.</title>
        <authorList>
            <person name="Lin S.-Y."/>
            <person name="Tsai C.-F."/>
            <person name="Young C.-C."/>
        </authorList>
    </citation>
    <scope>NUCLEOTIDE SEQUENCE [LARGE SCALE GENOMIC DNA]</scope>
    <source>
        <strain evidence="3 4">CC-CFT640</strain>
    </source>
</reference>
<feature type="chain" id="PRO_5023129666" evidence="1">
    <location>
        <begin position="20"/>
        <end position="330"/>
    </location>
</feature>
<gene>
    <name evidence="3" type="ORF">FHP25_04310</name>
</gene>
<dbReference type="Proteomes" id="UP000321638">
    <property type="component" value="Unassembled WGS sequence"/>
</dbReference>
<dbReference type="AlphaFoldDB" id="A0A5C8PTV0"/>
<comment type="caution">
    <text evidence="3">The sequence shown here is derived from an EMBL/GenBank/DDBJ whole genome shotgun (WGS) entry which is preliminary data.</text>
</comment>
<name>A0A5C8PTV0_9HYPH</name>
<protein>
    <submittedName>
        <fullName evidence="3">ABC transporter substrate-binding protein</fullName>
    </submittedName>
</protein>
<keyword evidence="4" id="KW-1185">Reference proteome</keyword>
<evidence type="ECO:0000259" key="2">
    <source>
        <dbReference type="Pfam" id="PF09084"/>
    </source>
</evidence>